<sequence>MPPSTPFVLPPTPPHAGGTGPAFNDDVDDTHHGDRAALYPLETTASPRRGGPDARIKLAGSARTSARWSPAAHAAARLRRRAVGSGSSPTLVDVDEMDDYDEGNLDVDTDTAWRSAAPLAHPAPMHSPPLSPDMVIATPRRGALVDLPAHRNDARRSASASPPGKENAHSAPAPAPTTPPWLLAWNMAKRARQSPSAAVREVDSAHVTDVDEDEDDSALLDVDDFEEGEEEDEGGSEESDDIGPIVFPQRHKLPFGTTRPTPVPELFAHLADDFGVLSETDDDDDGHSGIDCVDVHGTDSDDDEIVFLNSSATRRHAEDAVPPRHQNHALPVPMPALPLAVRPRSVLHNKLANAWDHAAAPIRRRLRGRHAWVVATTAIVLVLVSACASWLVVGPQGAVVIPQGSVSDLLADPLTPTSAPALANDDPAASRILAEQADLCARTALGTLRPAAPNPTPICDSPLPILAAPFARAFLLAHAVHAYLLSASTVHDTTPMSAALDTLIWTRAADGIGSTVATHARLASAMDRLVRAMITAHARAEVVVDDELRGALRAVVRRIERATHGGVASIEAVHLNAHVDRVARDWGDALDVVVQRAEAVVKVAEEVGSVEVALDQAVKRVKRAVGEFRDRVVTARRAMLDVVDRRGGVRGVEEVLGGPVSTVKEVHDAVGRIEVVITQAREMVRGAEGKAPAERDGVARVTDAFAP</sequence>
<organism evidence="2 3">
    <name type="scientific">Allomyces macrogynus (strain ATCC 38327)</name>
    <name type="common">Allomyces javanicus var. macrogynus</name>
    <dbReference type="NCBI Taxonomy" id="578462"/>
    <lineage>
        <taxon>Eukaryota</taxon>
        <taxon>Fungi</taxon>
        <taxon>Fungi incertae sedis</taxon>
        <taxon>Blastocladiomycota</taxon>
        <taxon>Blastocladiomycetes</taxon>
        <taxon>Blastocladiales</taxon>
        <taxon>Blastocladiaceae</taxon>
        <taxon>Allomyces</taxon>
    </lineage>
</organism>
<dbReference type="Proteomes" id="UP000054350">
    <property type="component" value="Unassembled WGS sequence"/>
</dbReference>
<accession>A0A0L0SZM1</accession>
<feature type="region of interest" description="Disordered" evidence="1">
    <location>
        <begin position="195"/>
        <end position="244"/>
    </location>
</feature>
<gene>
    <name evidence="2" type="ORF">AMAG_13143</name>
</gene>
<keyword evidence="3" id="KW-1185">Reference proteome</keyword>
<proteinExistence type="predicted"/>
<protein>
    <submittedName>
        <fullName evidence="2">Uncharacterized protein</fullName>
    </submittedName>
</protein>
<dbReference type="VEuPathDB" id="FungiDB:AMAG_13143"/>
<feature type="region of interest" description="Disordered" evidence="1">
    <location>
        <begin position="1"/>
        <end position="68"/>
    </location>
</feature>
<feature type="compositionally biased region" description="Basic and acidic residues" evidence="1">
    <location>
        <begin position="200"/>
        <end position="209"/>
    </location>
</feature>
<dbReference type="EMBL" id="GG745355">
    <property type="protein sequence ID" value="KNE67963.1"/>
    <property type="molecule type" value="Genomic_DNA"/>
</dbReference>
<feature type="region of interest" description="Disordered" evidence="1">
    <location>
        <begin position="151"/>
        <end position="180"/>
    </location>
</feature>
<feature type="compositionally biased region" description="Acidic residues" evidence="1">
    <location>
        <begin position="210"/>
        <end position="241"/>
    </location>
</feature>
<feature type="compositionally biased region" description="Pro residues" evidence="1">
    <location>
        <begin position="1"/>
        <end position="14"/>
    </location>
</feature>
<evidence type="ECO:0000313" key="2">
    <source>
        <dbReference type="EMBL" id="KNE67963.1"/>
    </source>
</evidence>
<dbReference type="AlphaFoldDB" id="A0A0L0SZM1"/>
<evidence type="ECO:0000256" key="1">
    <source>
        <dbReference type="SAM" id="MobiDB-lite"/>
    </source>
</evidence>
<dbReference type="OrthoDB" id="5594635at2759"/>
<name>A0A0L0SZM1_ALLM3</name>
<reference evidence="2 3" key="1">
    <citation type="submission" date="2009-11" db="EMBL/GenBank/DDBJ databases">
        <title>Annotation of Allomyces macrogynus ATCC 38327.</title>
        <authorList>
            <consortium name="The Broad Institute Genome Sequencing Platform"/>
            <person name="Russ C."/>
            <person name="Cuomo C."/>
            <person name="Burger G."/>
            <person name="Gray M.W."/>
            <person name="Holland P.W.H."/>
            <person name="King N."/>
            <person name="Lang F.B.F."/>
            <person name="Roger A.J."/>
            <person name="Ruiz-Trillo I."/>
            <person name="Young S.K."/>
            <person name="Zeng Q."/>
            <person name="Gargeya S."/>
            <person name="Fitzgerald M."/>
            <person name="Haas B."/>
            <person name="Abouelleil A."/>
            <person name="Alvarado L."/>
            <person name="Arachchi H.M."/>
            <person name="Berlin A."/>
            <person name="Chapman S.B."/>
            <person name="Gearin G."/>
            <person name="Goldberg J."/>
            <person name="Griggs A."/>
            <person name="Gujja S."/>
            <person name="Hansen M."/>
            <person name="Heiman D."/>
            <person name="Howarth C."/>
            <person name="Larimer J."/>
            <person name="Lui A."/>
            <person name="MacDonald P.J.P."/>
            <person name="McCowen C."/>
            <person name="Montmayeur A."/>
            <person name="Murphy C."/>
            <person name="Neiman D."/>
            <person name="Pearson M."/>
            <person name="Priest M."/>
            <person name="Roberts A."/>
            <person name="Saif S."/>
            <person name="Shea T."/>
            <person name="Sisk P."/>
            <person name="Stolte C."/>
            <person name="Sykes S."/>
            <person name="Wortman J."/>
            <person name="Nusbaum C."/>
            <person name="Birren B."/>
        </authorList>
    </citation>
    <scope>NUCLEOTIDE SEQUENCE [LARGE SCALE GENOMIC DNA]</scope>
    <source>
        <strain evidence="2 3">ATCC 38327</strain>
    </source>
</reference>
<evidence type="ECO:0000313" key="3">
    <source>
        <dbReference type="Proteomes" id="UP000054350"/>
    </source>
</evidence>
<reference evidence="3" key="2">
    <citation type="submission" date="2009-11" db="EMBL/GenBank/DDBJ databases">
        <title>The Genome Sequence of Allomyces macrogynus strain ATCC 38327.</title>
        <authorList>
            <consortium name="The Broad Institute Genome Sequencing Platform"/>
            <person name="Russ C."/>
            <person name="Cuomo C."/>
            <person name="Shea T."/>
            <person name="Young S.K."/>
            <person name="Zeng Q."/>
            <person name="Koehrsen M."/>
            <person name="Haas B."/>
            <person name="Borodovsky M."/>
            <person name="Guigo R."/>
            <person name="Alvarado L."/>
            <person name="Berlin A."/>
            <person name="Borenstein D."/>
            <person name="Chen Z."/>
            <person name="Engels R."/>
            <person name="Freedman E."/>
            <person name="Gellesch M."/>
            <person name="Goldberg J."/>
            <person name="Griggs A."/>
            <person name="Gujja S."/>
            <person name="Heiman D."/>
            <person name="Hepburn T."/>
            <person name="Howarth C."/>
            <person name="Jen D."/>
            <person name="Larson L."/>
            <person name="Lewis B."/>
            <person name="Mehta T."/>
            <person name="Park D."/>
            <person name="Pearson M."/>
            <person name="Roberts A."/>
            <person name="Saif S."/>
            <person name="Shenoy N."/>
            <person name="Sisk P."/>
            <person name="Stolte C."/>
            <person name="Sykes S."/>
            <person name="Walk T."/>
            <person name="White J."/>
            <person name="Yandava C."/>
            <person name="Burger G."/>
            <person name="Gray M.W."/>
            <person name="Holland P.W.H."/>
            <person name="King N."/>
            <person name="Lang F.B.F."/>
            <person name="Roger A.J."/>
            <person name="Ruiz-Trillo I."/>
            <person name="Lander E."/>
            <person name="Nusbaum C."/>
        </authorList>
    </citation>
    <scope>NUCLEOTIDE SEQUENCE [LARGE SCALE GENOMIC DNA]</scope>
    <source>
        <strain evidence="3">ATCC 38327</strain>
    </source>
</reference>